<dbReference type="EMBL" id="MUYV01000011">
    <property type="protein sequence ID" value="OOS23969.1"/>
    <property type="molecule type" value="Genomic_DNA"/>
</dbReference>
<dbReference type="HAMAP" id="MF_01582">
    <property type="entry name" value="Ser_Thr_transp_SstT"/>
    <property type="match status" value="1"/>
</dbReference>
<proteinExistence type="inferred from homology"/>
<dbReference type="RefSeq" id="WP_078318284.1">
    <property type="nucleotide sequence ID" value="NZ_MUYV01000011.1"/>
</dbReference>
<evidence type="ECO:0000313" key="10">
    <source>
        <dbReference type="EMBL" id="OOS23969.1"/>
    </source>
</evidence>
<dbReference type="GO" id="GO:0005886">
    <property type="term" value="C:plasma membrane"/>
    <property type="evidence" value="ECO:0007669"/>
    <property type="project" value="UniProtKB-SubCell"/>
</dbReference>
<dbReference type="PRINTS" id="PR00173">
    <property type="entry name" value="EDTRNSPORT"/>
</dbReference>
<evidence type="ECO:0000256" key="4">
    <source>
        <dbReference type="ARBA" id="ARBA00022692"/>
    </source>
</evidence>
<evidence type="ECO:0000256" key="9">
    <source>
        <dbReference type="HAMAP-Rule" id="MF_01582"/>
    </source>
</evidence>
<accession>A0A1T0CNX9</accession>
<dbReference type="GO" id="GO:0032329">
    <property type="term" value="P:serine transport"/>
    <property type="evidence" value="ECO:0007669"/>
    <property type="project" value="InterPro"/>
</dbReference>
<comment type="subcellular location">
    <subcellularLocation>
        <location evidence="9">Cell membrane</location>
        <topology evidence="9">Multi-pass membrane protein</topology>
    </subcellularLocation>
    <subcellularLocation>
        <location evidence="1">Membrane</location>
        <topology evidence="1">Multi-pass membrane protein</topology>
    </subcellularLocation>
</comment>
<comment type="similarity">
    <text evidence="9">Belongs to the dicarboxylate/amino acid:cation symporter (DAACS) (TC 2.A.23) family.</text>
</comment>
<keyword evidence="8 9" id="KW-0472">Membrane</keyword>
<feature type="transmembrane region" description="Helical" evidence="9">
    <location>
        <begin position="180"/>
        <end position="201"/>
    </location>
</feature>
<feature type="transmembrane region" description="Helical" evidence="9">
    <location>
        <begin position="79"/>
        <end position="101"/>
    </location>
</feature>
<evidence type="ECO:0000256" key="7">
    <source>
        <dbReference type="ARBA" id="ARBA00022989"/>
    </source>
</evidence>
<keyword evidence="6 9" id="KW-0029">Amino-acid transport</keyword>
<name>A0A1T0CNX9_9GAMM</name>
<feature type="transmembrane region" description="Helical" evidence="9">
    <location>
        <begin position="40"/>
        <end position="67"/>
    </location>
</feature>
<feature type="transmembrane region" description="Helical" evidence="9">
    <location>
        <begin position="213"/>
        <end position="237"/>
    </location>
</feature>
<dbReference type="Gene3D" id="1.10.3860.10">
    <property type="entry name" value="Sodium:dicarboxylate symporter"/>
    <property type="match status" value="1"/>
</dbReference>
<evidence type="ECO:0000313" key="11">
    <source>
        <dbReference type="Proteomes" id="UP000190683"/>
    </source>
</evidence>
<dbReference type="SUPFAM" id="SSF118215">
    <property type="entry name" value="Proton glutamate symport protein"/>
    <property type="match status" value="1"/>
</dbReference>
<dbReference type="GO" id="GO:0005295">
    <property type="term" value="F:neutral L-amino acid:sodium symporter activity"/>
    <property type="evidence" value="ECO:0007669"/>
    <property type="project" value="TreeGrafter"/>
</dbReference>
<keyword evidence="7 9" id="KW-1133">Transmembrane helix</keyword>
<evidence type="ECO:0000256" key="5">
    <source>
        <dbReference type="ARBA" id="ARBA00022847"/>
    </source>
</evidence>
<dbReference type="FunFam" id="1.10.3860.10:FF:000003">
    <property type="entry name" value="Serine/threonine transporter sstT"/>
    <property type="match status" value="1"/>
</dbReference>
<dbReference type="GO" id="GO:0015826">
    <property type="term" value="P:threonine transport"/>
    <property type="evidence" value="ECO:0007669"/>
    <property type="project" value="InterPro"/>
</dbReference>
<feature type="transmembrane region" description="Helical" evidence="9">
    <location>
        <begin position="294"/>
        <end position="314"/>
    </location>
</feature>
<feature type="transmembrane region" description="Helical" evidence="9">
    <location>
        <begin position="12"/>
        <end position="34"/>
    </location>
</feature>
<keyword evidence="5 9" id="KW-0769">Symport</keyword>
<feature type="transmembrane region" description="Helical" evidence="9">
    <location>
        <begin position="143"/>
        <end position="159"/>
    </location>
</feature>
<evidence type="ECO:0000256" key="1">
    <source>
        <dbReference type="ARBA" id="ARBA00004141"/>
    </source>
</evidence>
<dbReference type="PANTHER" id="PTHR42865:SF8">
    <property type="entry name" value="SERINE_THREONINE TRANSPORTER SSTT"/>
    <property type="match status" value="1"/>
</dbReference>
<dbReference type="Pfam" id="PF00375">
    <property type="entry name" value="SDF"/>
    <property type="match status" value="1"/>
</dbReference>
<dbReference type="Proteomes" id="UP000190683">
    <property type="component" value="Unassembled WGS sequence"/>
</dbReference>
<keyword evidence="2 9" id="KW-0813">Transport</keyword>
<evidence type="ECO:0000256" key="6">
    <source>
        <dbReference type="ARBA" id="ARBA00022970"/>
    </source>
</evidence>
<evidence type="ECO:0000256" key="2">
    <source>
        <dbReference type="ARBA" id="ARBA00022448"/>
    </source>
</evidence>
<protein>
    <recommendedName>
        <fullName evidence="9">Serine/threonine transporter SstT</fullName>
    </recommendedName>
    <alternativeName>
        <fullName evidence="9">Na(+)/serine-threonine symporter</fullName>
    </alternativeName>
</protein>
<comment type="catalytic activity">
    <reaction evidence="9">
        <text>L-serine(in) + Na(+)(in) = L-serine(out) + Na(+)(out)</text>
        <dbReference type="Rhea" id="RHEA:29575"/>
        <dbReference type="ChEBI" id="CHEBI:29101"/>
        <dbReference type="ChEBI" id="CHEBI:33384"/>
    </reaction>
</comment>
<dbReference type="InterPro" id="IPR023025">
    <property type="entry name" value="Ser_Thr_transp_SstT"/>
</dbReference>
<dbReference type="AlphaFoldDB" id="A0A1T0CNX9"/>
<comment type="catalytic activity">
    <reaction evidence="9">
        <text>L-threonine(in) + Na(+)(in) = L-threonine(out) + Na(+)(out)</text>
        <dbReference type="Rhea" id="RHEA:69999"/>
        <dbReference type="ChEBI" id="CHEBI:29101"/>
        <dbReference type="ChEBI" id="CHEBI:57926"/>
    </reaction>
</comment>
<gene>
    <name evidence="9" type="primary">sstT</name>
    <name evidence="10" type="ORF">B0681_08395</name>
</gene>
<dbReference type="PANTHER" id="PTHR42865">
    <property type="entry name" value="PROTON/GLUTAMATE-ASPARTATE SYMPORTER"/>
    <property type="match status" value="1"/>
</dbReference>
<comment type="caution">
    <text evidence="10">The sequence shown here is derived from an EMBL/GenBank/DDBJ whole genome shotgun (WGS) entry which is preliminary data.</text>
</comment>
<organism evidence="10 11">
    <name type="scientific">Moraxella porci DSM 25326</name>
    <dbReference type="NCBI Taxonomy" id="573983"/>
    <lineage>
        <taxon>Bacteria</taxon>
        <taxon>Pseudomonadati</taxon>
        <taxon>Pseudomonadota</taxon>
        <taxon>Gammaproteobacteria</taxon>
        <taxon>Moraxellales</taxon>
        <taxon>Moraxellaceae</taxon>
        <taxon>Moraxella</taxon>
    </lineage>
</organism>
<reference evidence="10 11" key="1">
    <citation type="submission" date="2017-02" db="EMBL/GenBank/DDBJ databases">
        <title>Draft genome sequence of Moraxella porci CCUG 54912T type strain.</title>
        <authorList>
            <person name="Salva-Serra F."/>
            <person name="Engstrom-Jakobsson H."/>
            <person name="Thorell K."/>
            <person name="Jaen-Luchoro D."/>
            <person name="Gonzales-Siles L."/>
            <person name="Karlsson R."/>
            <person name="Yazdan S."/>
            <person name="Boulund F."/>
            <person name="Johnning A."/>
            <person name="Engstrand L."/>
            <person name="Kristiansson E."/>
            <person name="Moore E."/>
        </authorList>
    </citation>
    <scope>NUCLEOTIDE SEQUENCE [LARGE SCALE GENOMIC DNA]</scope>
    <source>
        <strain evidence="10 11">CCUG 54912</strain>
    </source>
</reference>
<feature type="transmembrane region" description="Helical" evidence="9">
    <location>
        <begin position="320"/>
        <end position="348"/>
    </location>
</feature>
<dbReference type="InterPro" id="IPR036458">
    <property type="entry name" value="Na:dicarbo_symporter_sf"/>
</dbReference>
<evidence type="ECO:0000256" key="8">
    <source>
        <dbReference type="ARBA" id="ARBA00023136"/>
    </source>
</evidence>
<keyword evidence="3 9" id="KW-1003">Cell membrane</keyword>
<sequence length="403" mass="41481">MRSIVDAYLRLGLVPLIILALVVGTIIGVVAPSLGASLGILGSIFVGALKAVAPVLVFVLVLAAVSNQRIGADTRIKPIMLLYLVGTFSAALVAVGASFMFPTELVLANMQAAEQAAPQSLREVLTNLLMNLVANPIKSLAEANYMGILTWAVLIGLALRHVTDTTRQVVSDLGTAVTSVVKWIIAVAPFGILGLVASTVAETGLDALLGYARLLAVLVGAMLFIALVVNPLIVAIMTRKNPYPLVFTCLRESGVTAFFTRSSAANIPVNMNLARKLGLSEDTYSVSIPLGATINMAGAAITINVLTLAAAHTLGIEVSFGAALLLAIVGSLSACGASGVAGGSLLLIPLACSLFNIPNDIAMQVVAIGFIIGVVQDSAETALNSSTDVLFTAAADPKFAHRG</sequence>
<keyword evidence="4 9" id="KW-0812">Transmembrane</keyword>
<dbReference type="NCBIfam" id="NF010151">
    <property type="entry name" value="PRK13628.1"/>
    <property type="match status" value="1"/>
</dbReference>
<dbReference type="InterPro" id="IPR001991">
    <property type="entry name" value="Na-dicarboxylate_symporter"/>
</dbReference>
<comment type="function">
    <text evidence="9">Involved in the import of serine and threonine into the cell, with the concomitant import of sodium (symport system).</text>
</comment>
<keyword evidence="11" id="KW-1185">Reference proteome</keyword>
<evidence type="ECO:0000256" key="3">
    <source>
        <dbReference type="ARBA" id="ARBA00022475"/>
    </source>
</evidence>